<dbReference type="InterPro" id="IPR001647">
    <property type="entry name" value="HTH_TetR"/>
</dbReference>
<evidence type="ECO:0000256" key="1">
    <source>
        <dbReference type="ARBA" id="ARBA00023125"/>
    </source>
</evidence>
<dbReference type="SUPFAM" id="SSF46689">
    <property type="entry name" value="Homeodomain-like"/>
    <property type="match status" value="1"/>
</dbReference>
<protein>
    <submittedName>
        <fullName evidence="4">TetR/AcrR family transcriptional regulator</fullName>
    </submittedName>
</protein>
<keyword evidence="1 2" id="KW-0238">DNA-binding</keyword>
<dbReference type="OrthoDB" id="5816932at2"/>
<reference evidence="4 5" key="1">
    <citation type="submission" date="2018-12" db="EMBL/GenBank/DDBJ databases">
        <title>Dyella dinghuensis sp. nov. DHOA06 and Dyella choica sp. nov. 4M-K27, isolated from forest soil.</title>
        <authorList>
            <person name="Qiu L.-H."/>
            <person name="Gao Z.-H."/>
        </authorList>
    </citation>
    <scope>NUCLEOTIDE SEQUENCE [LARGE SCALE GENOMIC DNA]</scope>
    <source>
        <strain evidence="4 5">4M-K27</strain>
    </source>
</reference>
<dbReference type="AlphaFoldDB" id="A0A432M3I6"/>
<evidence type="ECO:0000259" key="3">
    <source>
        <dbReference type="PROSITE" id="PS50977"/>
    </source>
</evidence>
<accession>A0A432M3I6</accession>
<feature type="domain" description="HTH tetR-type" evidence="3">
    <location>
        <begin position="13"/>
        <end position="73"/>
    </location>
</feature>
<evidence type="ECO:0000313" key="5">
    <source>
        <dbReference type="Proteomes" id="UP000274358"/>
    </source>
</evidence>
<dbReference type="PROSITE" id="PS50977">
    <property type="entry name" value="HTH_TETR_2"/>
    <property type="match status" value="1"/>
</dbReference>
<dbReference type="Pfam" id="PF00440">
    <property type="entry name" value="TetR_N"/>
    <property type="match status" value="1"/>
</dbReference>
<sequence length="206" mass="23202">MPRKRLTREESREQTRLRLLDAAAAVIVKKGLAGTSVEDIAGHAGYTRGAFYSNFKSKTDLFIELLKSDHAQVQQDLQQLLEADISNEDLQKQLAQFYGQCYRDHNSYVLWAEARLHAVRDAKFRQRMNTLCLEKRDMIASFITQFNQRMAQPPLPAPAPDLALAMMALIDGMLYFNMSMPGEMSDTATGTVLSTIFTATFFGPQA</sequence>
<dbReference type="GO" id="GO:0000976">
    <property type="term" value="F:transcription cis-regulatory region binding"/>
    <property type="evidence" value="ECO:0007669"/>
    <property type="project" value="TreeGrafter"/>
</dbReference>
<comment type="caution">
    <text evidence="4">The sequence shown here is derived from an EMBL/GenBank/DDBJ whole genome shotgun (WGS) entry which is preliminary data.</text>
</comment>
<dbReference type="InterPro" id="IPR050109">
    <property type="entry name" value="HTH-type_TetR-like_transc_reg"/>
</dbReference>
<organism evidence="4 5">
    <name type="scientific">Dyella choica</name>
    <dbReference type="NCBI Taxonomy" id="1927959"/>
    <lineage>
        <taxon>Bacteria</taxon>
        <taxon>Pseudomonadati</taxon>
        <taxon>Pseudomonadota</taxon>
        <taxon>Gammaproteobacteria</taxon>
        <taxon>Lysobacterales</taxon>
        <taxon>Rhodanobacteraceae</taxon>
        <taxon>Dyella</taxon>
    </lineage>
</organism>
<name>A0A432M3I6_9GAMM</name>
<dbReference type="RefSeq" id="WP_126685697.1">
    <property type="nucleotide sequence ID" value="NZ_RYYV01000012.1"/>
</dbReference>
<dbReference type="PANTHER" id="PTHR30055:SF241">
    <property type="entry name" value="TRANSCRIPTIONAL REGULATORY PROTEIN"/>
    <property type="match status" value="1"/>
</dbReference>
<dbReference type="PRINTS" id="PR00455">
    <property type="entry name" value="HTHTETR"/>
</dbReference>
<dbReference type="SUPFAM" id="SSF48498">
    <property type="entry name" value="Tetracyclin repressor-like, C-terminal domain"/>
    <property type="match status" value="1"/>
</dbReference>
<dbReference type="Gene3D" id="1.10.357.10">
    <property type="entry name" value="Tetracycline Repressor, domain 2"/>
    <property type="match status" value="1"/>
</dbReference>
<dbReference type="Proteomes" id="UP000274358">
    <property type="component" value="Unassembled WGS sequence"/>
</dbReference>
<feature type="DNA-binding region" description="H-T-H motif" evidence="2">
    <location>
        <begin position="36"/>
        <end position="55"/>
    </location>
</feature>
<evidence type="ECO:0000256" key="2">
    <source>
        <dbReference type="PROSITE-ProRule" id="PRU00335"/>
    </source>
</evidence>
<dbReference type="InterPro" id="IPR009057">
    <property type="entry name" value="Homeodomain-like_sf"/>
</dbReference>
<gene>
    <name evidence="4" type="ORF">EKH80_15545</name>
</gene>
<dbReference type="GO" id="GO:0003700">
    <property type="term" value="F:DNA-binding transcription factor activity"/>
    <property type="evidence" value="ECO:0007669"/>
    <property type="project" value="TreeGrafter"/>
</dbReference>
<dbReference type="InterPro" id="IPR036271">
    <property type="entry name" value="Tet_transcr_reg_TetR-rel_C_sf"/>
</dbReference>
<proteinExistence type="predicted"/>
<dbReference type="PANTHER" id="PTHR30055">
    <property type="entry name" value="HTH-TYPE TRANSCRIPTIONAL REGULATOR RUTR"/>
    <property type="match status" value="1"/>
</dbReference>
<keyword evidence="5" id="KW-1185">Reference proteome</keyword>
<dbReference type="EMBL" id="RYYV01000012">
    <property type="protein sequence ID" value="RUL73078.1"/>
    <property type="molecule type" value="Genomic_DNA"/>
</dbReference>
<evidence type="ECO:0000313" key="4">
    <source>
        <dbReference type="EMBL" id="RUL73078.1"/>
    </source>
</evidence>